<dbReference type="EMBL" id="JABXWD010000579">
    <property type="protein sequence ID" value="MBV6343411.1"/>
    <property type="molecule type" value="Genomic_DNA"/>
</dbReference>
<keyword evidence="2" id="KW-1185">Reference proteome</keyword>
<organism evidence="1 2">
    <name type="scientific">Candidatus Magnetobacterium casense</name>
    <dbReference type="NCBI Taxonomy" id="1455061"/>
    <lineage>
        <taxon>Bacteria</taxon>
        <taxon>Pseudomonadati</taxon>
        <taxon>Nitrospirota</taxon>
        <taxon>Thermodesulfovibrionia</taxon>
        <taxon>Thermodesulfovibrionales</taxon>
        <taxon>Candidatus Magnetobacteriaceae</taxon>
        <taxon>Candidatus Magnetobacterium</taxon>
    </lineage>
</organism>
<dbReference type="Proteomes" id="UP001196980">
    <property type="component" value="Unassembled WGS sequence"/>
</dbReference>
<sequence>MAYEAKTVDALTSWTIINTGSVVNRLSEVMDDFPLGPAIYYTTGWTAAGSEYFRTQATANDSCQEKIGAGAWAALVLGAGIGLLNAGEYFYDAGTTRLYVRLTGDAAPNATNQVRAHYLWNGSGAGPAFMTEIVEDRVYQIHVIFNVGDATTATTLLSTNEMVYFDDNCYFTKNANANLTLGEKHNSWGR</sequence>
<accession>A0ABS6S3J9</accession>
<feature type="non-terminal residue" evidence="1">
    <location>
        <position position="190"/>
    </location>
</feature>
<protein>
    <submittedName>
        <fullName evidence="1">Uncharacterized protein</fullName>
    </submittedName>
</protein>
<name>A0ABS6S3J9_9BACT</name>
<proteinExistence type="predicted"/>
<evidence type="ECO:0000313" key="2">
    <source>
        <dbReference type="Proteomes" id="UP001196980"/>
    </source>
</evidence>
<gene>
    <name evidence="1" type="ORF">HWQ67_17705</name>
</gene>
<reference evidence="1 2" key="1">
    <citation type="journal article" date="2020" name="J Geophys Res Biogeosci">
        <title>Magnetotaxis as an Adaptation to Enable Bacterial Shuttling of Microbial Sulfur and Sulfur Cycling Across Aquatic Oxic#Anoxic Interfaces.</title>
        <authorList>
            <person name="Li J."/>
            <person name="Liu P."/>
            <person name="Wang J."/>
            <person name="Roberts A.P."/>
            <person name="Pan Y."/>
        </authorList>
    </citation>
    <scope>NUCLEOTIDE SEQUENCE [LARGE SCALE GENOMIC DNA]</scope>
    <source>
        <strain evidence="1 2">MYR-1_YQ</strain>
    </source>
</reference>
<comment type="caution">
    <text evidence="1">The sequence shown here is derived from an EMBL/GenBank/DDBJ whole genome shotgun (WGS) entry which is preliminary data.</text>
</comment>
<evidence type="ECO:0000313" key="1">
    <source>
        <dbReference type="EMBL" id="MBV6343411.1"/>
    </source>
</evidence>